<dbReference type="InterPro" id="IPR007867">
    <property type="entry name" value="GMC_OxRtase_C"/>
</dbReference>
<dbReference type="GO" id="GO:0016614">
    <property type="term" value="F:oxidoreductase activity, acting on CH-OH group of donors"/>
    <property type="evidence" value="ECO:0007669"/>
    <property type="project" value="InterPro"/>
</dbReference>
<dbReference type="Gene3D" id="3.30.560.10">
    <property type="entry name" value="Glucose Oxidase, domain 3"/>
    <property type="match status" value="1"/>
</dbReference>
<comment type="cofactor">
    <cofactor evidence="1 5">
        <name>FAD</name>
        <dbReference type="ChEBI" id="CHEBI:57692"/>
    </cofactor>
</comment>
<evidence type="ECO:0000256" key="6">
    <source>
        <dbReference type="RuleBase" id="RU003968"/>
    </source>
</evidence>
<evidence type="ECO:0000313" key="10">
    <source>
        <dbReference type="Proteomes" id="UP000292423"/>
    </source>
</evidence>
<feature type="domain" description="Glucose-methanol-choline oxidoreductase N-terminal" evidence="7">
    <location>
        <begin position="82"/>
        <end position="105"/>
    </location>
</feature>
<dbReference type="Pfam" id="PF05199">
    <property type="entry name" value="GMC_oxred_C"/>
    <property type="match status" value="1"/>
</dbReference>
<keyword evidence="3 6" id="KW-0285">Flavoprotein</keyword>
<evidence type="ECO:0000256" key="1">
    <source>
        <dbReference type="ARBA" id="ARBA00001974"/>
    </source>
</evidence>
<evidence type="ECO:0000256" key="2">
    <source>
        <dbReference type="ARBA" id="ARBA00010790"/>
    </source>
</evidence>
<evidence type="ECO:0000259" key="7">
    <source>
        <dbReference type="PROSITE" id="PS00623"/>
    </source>
</evidence>
<comment type="caution">
    <text evidence="9">The sequence shown here is derived from an EMBL/GenBank/DDBJ whole genome shotgun (WGS) entry which is preliminary data.</text>
</comment>
<accession>A0A4Q7YH85</accession>
<protein>
    <submittedName>
        <fullName evidence="9">Choline dehydrogenase-like flavoprotein</fullName>
    </submittedName>
</protein>
<organism evidence="9 10">
    <name type="scientific">Fluviicoccus keumensis</name>
    <dbReference type="NCBI Taxonomy" id="1435465"/>
    <lineage>
        <taxon>Bacteria</taxon>
        <taxon>Pseudomonadati</taxon>
        <taxon>Pseudomonadota</taxon>
        <taxon>Gammaproteobacteria</taxon>
        <taxon>Moraxellales</taxon>
        <taxon>Moraxellaceae</taxon>
        <taxon>Fluviicoccus</taxon>
    </lineage>
</organism>
<keyword evidence="10" id="KW-1185">Reference proteome</keyword>
<dbReference type="PANTHER" id="PTHR11552">
    <property type="entry name" value="GLUCOSE-METHANOL-CHOLINE GMC OXIDOREDUCTASE"/>
    <property type="match status" value="1"/>
</dbReference>
<dbReference type="InterPro" id="IPR036188">
    <property type="entry name" value="FAD/NAD-bd_sf"/>
</dbReference>
<dbReference type="Gene3D" id="3.50.50.60">
    <property type="entry name" value="FAD/NAD(P)-binding domain"/>
    <property type="match status" value="1"/>
</dbReference>
<dbReference type="PROSITE" id="PS00624">
    <property type="entry name" value="GMC_OXRED_2"/>
    <property type="match status" value="1"/>
</dbReference>
<keyword evidence="4 5" id="KW-0274">FAD</keyword>
<comment type="similarity">
    <text evidence="2 6">Belongs to the GMC oxidoreductase family.</text>
</comment>
<sequence length="535" mass="58503">MNNTYDYIVVGAGSAGCVLANRLSADGKTTVCLIEAGPADKSPFIHIPFGIIGLIREGRHNWGYYTEPEPHLGNRRLYWPRGKTLGGSSSINAMVYIRGNPADYDDWAASGCDGWGWRDVLPIFRDLEHNETWVNSALHGTRGELNVADGRHINPLSKVFLEAGRECDLPLNPDFNGDKQEGVGYYQVTQKDGMRYSSAKAFLTPVLNRTNLTVMTQTQATGIGLANGRAVSLDVVQRGKKQVLHCKEEIILCGGAINSPQLLMLSGIGPRAELEKCQIPVRHELPGVGQNLQDHLDTTVIIHDTTAQSIGLSLLALPRMIADMFRFWFSRRGFLASNAAETGAFIPLPTDPPGRPGLQLHFLPSYLRDHGRQFTLGHGCTIHACQLRPRSRGEIGLSSSDPLAPPRIQPNYLSHPDDVAALLQATKWARRLFQSRAFAPVNGGEDTPGEQVQTDEEIVADIRQRAETIYHPVGTCRMGRDAMAVVDPQLRVYGVQGLRVADASIMPTLIGGNTNAPCMMIGEQCARFILAGRGT</sequence>
<reference evidence="9 10" key="1">
    <citation type="submission" date="2019-02" db="EMBL/GenBank/DDBJ databases">
        <title>Genomic Encyclopedia of Type Strains, Phase IV (KMG-IV): sequencing the most valuable type-strain genomes for metagenomic binning, comparative biology and taxonomic classification.</title>
        <authorList>
            <person name="Goeker M."/>
        </authorList>
    </citation>
    <scope>NUCLEOTIDE SEQUENCE [LARGE SCALE GENOMIC DNA]</scope>
    <source>
        <strain evidence="9 10">DSM 105135</strain>
    </source>
</reference>
<evidence type="ECO:0000259" key="8">
    <source>
        <dbReference type="PROSITE" id="PS00624"/>
    </source>
</evidence>
<evidence type="ECO:0000256" key="3">
    <source>
        <dbReference type="ARBA" id="ARBA00022630"/>
    </source>
</evidence>
<feature type="binding site" evidence="5">
    <location>
        <begin position="92"/>
        <end position="95"/>
    </location>
    <ligand>
        <name>FAD</name>
        <dbReference type="ChEBI" id="CHEBI:57692"/>
    </ligand>
</feature>
<dbReference type="InterPro" id="IPR012132">
    <property type="entry name" value="GMC_OxRdtase"/>
</dbReference>
<gene>
    <name evidence="9" type="ORF">EV700_3234</name>
</gene>
<proteinExistence type="inferred from homology"/>
<dbReference type="SUPFAM" id="SSF51905">
    <property type="entry name" value="FAD/NAD(P)-binding domain"/>
    <property type="match status" value="1"/>
</dbReference>
<dbReference type="Proteomes" id="UP000292423">
    <property type="component" value="Unassembled WGS sequence"/>
</dbReference>
<name>A0A4Q7YH85_9GAMM</name>
<dbReference type="PROSITE" id="PS00623">
    <property type="entry name" value="GMC_OXRED_1"/>
    <property type="match status" value="1"/>
</dbReference>
<feature type="domain" description="Glucose-methanol-choline oxidoreductase N-terminal" evidence="8">
    <location>
        <begin position="255"/>
        <end position="269"/>
    </location>
</feature>
<dbReference type="SUPFAM" id="SSF54373">
    <property type="entry name" value="FAD-linked reductases, C-terminal domain"/>
    <property type="match status" value="1"/>
</dbReference>
<dbReference type="EMBL" id="SHKX01000017">
    <property type="protein sequence ID" value="RZU36767.1"/>
    <property type="molecule type" value="Genomic_DNA"/>
</dbReference>
<dbReference type="InterPro" id="IPR000172">
    <property type="entry name" value="GMC_OxRdtase_N"/>
</dbReference>
<dbReference type="GO" id="GO:0050660">
    <property type="term" value="F:flavin adenine dinucleotide binding"/>
    <property type="evidence" value="ECO:0007669"/>
    <property type="project" value="InterPro"/>
</dbReference>
<dbReference type="AlphaFoldDB" id="A0A4Q7YH85"/>
<evidence type="ECO:0000256" key="4">
    <source>
        <dbReference type="ARBA" id="ARBA00022827"/>
    </source>
</evidence>
<dbReference type="RefSeq" id="WP_207224707.1">
    <property type="nucleotide sequence ID" value="NZ_SHKX01000017.1"/>
</dbReference>
<dbReference type="PANTHER" id="PTHR11552:SF147">
    <property type="entry name" value="CHOLINE DEHYDROGENASE, MITOCHONDRIAL"/>
    <property type="match status" value="1"/>
</dbReference>
<evidence type="ECO:0000313" key="9">
    <source>
        <dbReference type="EMBL" id="RZU36767.1"/>
    </source>
</evidence>
<evidence type="ECO:0000256" key="5">
    <source>
        <dbReference type="PIRSR" id="PIRSR000137-2"/>
    </source>
</evidence>
<dbReference type="PIRSF" id="PIRSF000137">
    <property type="entry name" value="Alcohol_oxidase"/>
    <property type="match status" value="1"/>
</dbReference>
<dbReference type="Pfam" id="PF00732">
    <property type="entry name" value="GMC_oxred_N"/>
    <property type="match status" value="1"/>
</dbReference>